<protein>
    <submittedName>
        <fullName evidence="2">Uncharacterized protein</fullName>
    </submittedName>
</protein>
<keyword evidence="1" id="KW-1133">Transmembrane helix</keyword>
<accession>A0A8H6IXV7</accession>
<sequence length="132" mass="14461">MSRLHSTPEYADVAVAVAVALSQTSVLASLARWLLVLGSPESSARSMSRGVLDAATWTCESHVWLPGGLADAQRRDTFTDEPFHCCAPAFLKYSIPLFVVAMPVVPWPIKYQQQPILAEQKREGENEGQAFS</sequence>
<evidence type="ECO:0000313" key="3">
    <source>
        <dbReference type="Proteomes" id="UP000652219"/>
    </source>
</evidence>
<evidence type="ECO:0000313" key="2">
    <source>
        <dbReference type="EMBL" id="KAF6802523.1"/>
    </source>
</evidence>
<keyword evidence="3" id="KW-1185">Reference proteome</keyword>
<keyword evidence="1" id="KW-0472">Membrane</keyword>
<feature type="transmembrane region" description="Helical" evidence="1">
    <location>
        <begin position="13"/>
        <end position="35"/>
    </location>
</feature>
<comment type="caution">
    <text evidence="2">The sequence shown here is derived from an EMBL/GenBank/DDBJ whole genome shotgun (WGS) entry which is preliminary data.</text>
</comment>
<evidence type="ECO:0000256" key="1">
    <source>
        <dbReference type="SAM" id="Phobius"/>
    </source>
</evidence>
<gene>
    <name evidence="2" type="ORF">CSOJ01_11530</name>
</gene>
<keyword evidence="1" id="KW-0812">Transmembrane</keyword>
<dbReference type="AlphaFoldDB" id="A0A8H6IXV7"/>
<proteinExistence type="predicted"/>
<name>A0A8H6IXV7_9PEZI</name>
<organism evidence="2 3">
    <name type="scientific">Colletotrichum sojae</name>
    <dbReference type="NCBI Taxonomy" id="2175907"/>
    <lineage>
        <taxon>Eukaryota</taxon>
        <taxon>Fungi</taxon>
        <taxon>Dikarya</taxon>
        <taxon>Ascomycota</taxon>
        <taxon>Pezizomycotina</taxon>
        <taxon>Sordariomycetes</taxon>
        <taxon>Hypocreomycetidae</taxon>
        <taxon>Glomerellales</taxon>
        <taxon>Glomerellaceae</taxon>
        <taxon>Colletotrichum</taxon>
        <taxon>Colletotrichum orchidearum species complex</taxon>
    </lineage>
</organism>
<dbReference type="EMBL" id="WIGN01000268">
    <property type="protein sequence ID" value="KAF6802523.1"/>
    <property type="molecule type" value="Genomic_DNA"/>
</dbReference>
<dbReference type="Proteomes" id="UP000652219">
    <property type="component" value="Unassembled WGS sequence"/>
</dbReference>
<reference evidence="2 3" key="1">
    <citation type="journal article" date="2020" name="Phytopathology">
        <title>Genome Sequence Resources of Colletotrichum truncatum, C. plurivorum, C. musicola, and C. sojae: Four Species Pathogenic to Soybean (Glycine max).</title>
        <authorList>
            <person name="Rogerio F."/>
            <person name="Boufleur T.R."/>
            <person name="Ciampi-Guillardi M."/>
            <person name="Sukno S.A."/>
            <person name="Thon M.R."/>
            <person name="Massola Junior N.S."/>
            <person name="Baroncelli R."/>
        </authorList>
    </citation>
    <scope>NUCLEOTIDE SEQUENCE [LARGE SCALE GENOMIC DNA]</scope>
    <source>
        <strain evidence="2 3">LFN0009</strain>
    </source>
</reference>